<dbReference type="FunFam" id="3.30.2410.10:FF:000002">
    <property type="entry name" value="E3 ubiquitin-protein ligase HECW2"/>
    <property type="match status" value="1"/>
</dbReference>
<dbReference type="Pfam" id="PF00397">
    <property type="entry name" value="WW"/>
    <property type="match status" value="4"/>
</dbReference>
<dbReference type="InterPro" id="IPR035892">
    <property type="entry name" value="C2_domain_sf"/>
</dbReference>
<evidence type="ECO:0000259" key="19">
    <source>
        <dbReference type="PROSITE" id="PS50237"/>
    </source>
</evidence>
<dbReference type="PROSITE" id="PS50020">
    <property type="entry name" value="WW_DOMAIN_2"/>
    <property type="match status" value="4"/>
</dbReference>
<dbReference type="SMART" id="SM00456">
    <property type="entry name" value="WW"/>
    <property type="match status" value="4"/>
</dbReference>
<feature type="domain" description="WW" evidence="18">
    <location>
        <begin position="455"/>
        <end position="487"/>
    </location>
</feature>
<evidence type="ECO:0000256" key="13">
    <source>
        <dbReference type="ARBA" id="ARBA00080877"/>
    </source>
</evidence>
<keyword evidence="21" id="KW-1185">Reference proteome</keyword>
<dbReference type="SMART" id="SM00119">
    <property type="entry name" value="HECTc"/>
    <property type="match status" value="1"/>
</dbReference>
<proteinExistence type="predicted"/>
<dbReference type="GO" id="GO:0061630">
    <property type="term" value="F:ubiquitin protein ligase activity"/>
    <property type="evidence" value="ECO:0007669"/>
    <property type="project" value="UniProtKB-EC"/>
</dbReference>
<dbReference type="Gene3D" id="2.60.40.150">
    <property type="entry name" value="C2 domain"/>
    <property type="match status" value="1"/>
</dbReference>
<feature type="region of interest" description="Disordered" evidence="16">
    <location>
        <begin position="318"/>
        <end position="344"/>
    </location>
</feature>
<dbReference type="GO" id="GO:0000122">
    <property type="term" value="P:negative regulation of transcription by RNA polymerase II"/>
    <property type="evidence" value="ECO:0007669"/>
    <property type="project" value="TreeGrafter"/>
</dbReference>
<dbReference type="Gene3D" id="2.20.70.10">
    <property type="match status" value="3"/>
</dbReference>
<name>A0A7L3U5Y2_URIAL</name>
<evidence type="ECO:0000256" key="4">
    <source>
        <dbReference type="ARBA" id="ARBA00012485"/>
    </source>
</evidence>
<dbReference type="GO" id="GO:0016874">
    <property type="term" value="F:ligase activity"/>
    <property type="evidence" value="ECO:0007669"/>
    <property type="project" value="UniProtKB-KW"/>
</dbReference>
<dbReference type="AlphaFoldDB" id="A0A7L3U5Y2"/>
<dbReference type="InterPro" id="IPR036020">
    <property type="entry name" value="WW_dom_sf"/>
</dbReference>
<feature type="active site" description="Glycyl thioester intermediate" evidence="14 15">
    <location>
        <position position="889"/>
    </location>
</feature>
<feature type="compositionally biased region" description="Polar residues" evidence="16">
    <location>
        <begin position="249"/>
        <end position="261"/>
    </location>
</feature>
<comment type="pathway">
    <text evidence="3">Protein modification; protein ubiquitination.</text>
</comment>
<evidence type="ECO:0000313" key="21">
    <source>
        <dbReference type="Proteomes" id="UP000535478"/>
    </source>
</evidence>
<evidence type="ECO:0000256" key="8">
    <source>
        <dbReference type="ARBA" id="ARBA00022786"/>
    </source>
</evidence>
<keyword evidence="20" id="KW-0436">Ligase</keyword>
<gene>
    <name evidence="20" type="primary">Wwp2</name>
    <name evidence="20" type="ORF">URIAAL_R03122</name>
</gene>
<accession>A0A7L3U5Y2</accession>
<feature type="domain" description="HECT" evidence="19">
    <location>
        <begin position="587"/>
        <end position="921"/>
    </location>
</feature>
<evidence type="ECO:0000313" key="20">
    <source>
        <dbReference type="EMBL" id="NXV46815.1"/>
    </source>
</evidence>
<evidence type="ECO:0000256" key="1">
    <source>
        <dbReference type="ARBA" id="ARBA00000885"/>
    </source>
</evidence>
<evidence type="ECO:0000256" key="2">
    <source>
        <dbReference type="ARBA" id="ARBA00004123"/>
    </source>
</evidence>
<feature type="non-terminal residue" evidence="20">
    <location>
        <position position="1"/>
    </location>
</feature>
<dbReference type="FunFam" id="3.30.2160.10:FF:000003">
    <property type="entry name" value="E3 ubiquitin-protein ligase"/>
    <property type="match status" value="1"/>
</dbReference>
<keyword evidence="8 15" id="KW-0833">Ubl conjugation pathway</keyword>
<dbReference type="InterPro" id="IPR000008">
    <property type="entry name" value="C2_dom"/>
</dbReference>
<keyword evidence="10" id="KW-0539">Nucleus</keyword>
<dbReference type="EC" id="2.3.2.26" evidence="4"/>
<dbReference type="Proteomes" id="UP000535478">
    <property type="component" value="Unassembled WGS sequence"/>
</dbReference>
<keyword evidence="5" id="KW-0597">Phosphoprotein</keyword>
<dbReference type="InterPro" id="IPR001202">
    <property type="entry name" value="WW_dom"/>
</dbReference>
<dbReference type="GO" id="GO:0043161">
    <property type="term" value="P:proteasome-mediated ubiquitin-dependent protein catabolic process"/>
    <property type="evidence" value="ECO:0007669"/>
    <property type="project" value="TreeGrafter"/>
</dbReference>
<comment type="catalytic activity">
    <reaction evidence="1">
        <text>S-ubiquitinyl-[E2 ubiquitin-conjugating enzyme]-L-cysteine + [acceptor protein]-L-lysine = [E2 ubiquitin-conjugating enzyme]-L-cysteine + N(6)-ubiquitinyl-[acceptor protein]-L-lysine.</text>
        <dbReference type="EC" id="2.3.2.26"/>
    </reaction>
</comment>
<dbReference type="PROSITE" id="PS50237">
    <property type="entry name" value="HECT"/>
    <property type="match status" value="1"/>
</dbReference>
<evidence type="ECO:0000256" key="3">
    <source>
        <dbReference type="ARBA" id="ARBA00004906"/>
    </source>
</evidence>
<feature type="region of interest" description="Disordered" evidence="16">
    <location>
        <begin position="521"/>
        <end position="540"/>
    </location>
</feature>
<keyword evidence="9" id="KW-0832">Ubl conjugation</keyword>
<dbReference type="GO" id="GO:0005737">
    <property type="term" value="C:cytoplasm"/>
    <property type="evidence" value="ECO:0007669"/>
    <property type="project" value="UniProtKB-ARBA"/>
</dbReference>
<feature type="compositionally biased region" description="Low complexity" evidence="16">
    <location>
        <begin position="275"/>
        <end position="285"/>
    </location>
</feature>
<protein>
    <recommendedName>
        <fullName evidence="11">NEDD4-like E3 ubiquitin-protein ligase WWP2</fullName>
        <ecNumber evidence="4">2.3.2.26</ecNumber>
    </recommendedName>
    <alternativeName>
        <fullName evidence="12">HECT-type E3 ubiquitin transferase WWP2</fullName>
    </alternativeName>
    <alternativeName>
        <fullName evidence="13">WW domain-containing protein 2</fullName>
    </alternativeName>
</protein>
<reference evidence="20 21" key="1">
    <citation type="submission" date="2019-09" db="EMBL/GenBank/DDBJ databases">
        <title>Bird 10,000 Genomes (B10K) Project - Family phase.</title>
        <authorList>
            <person name="Zhang G."/>
        </authorList>
    </citation>
    <scope>NUCLEOTIDE SEQUENCE [LARGE SCALE GENOMIC DNA]</scope>
    <source>
        <strain evidence="20">OUT-0019</strain>
        <tissue evidence="20">Blood</tissue>
    </source>
</reference>
<feature type="domain" description="WW" evidence="18">
    <location>
        <begin position="494"/>
        <end position="527"/>
    </location>
</feature>
<dbReference type="PROSITE" id="PS01159">
    <property type="entry name" value="WW_DOMAIN_1"/>
    <property type="match status" value="4"/>
</dbReference>
<dbReference type="InterPro" id="IPR035983">
    <property type="entry name" value="Hect_E3_ubiquitin_ligase"/>
</dbReference>
<dbReference type="InterPro" id="IPR000569">
    <property type="entry name" value="HECT_dom"/>
</dbReference>
<dbReference type="SUPFAM" id="SSF56204">
    <property type="entry name" value="Hect, E3 ligase catalytic domain"/>
    <property type="match status" value="1"/>
</dbReference>
<feature type="region of interest" description="Disordered" evidence="16">
    <location>
        <begin position="155"/>
        <end position="285"/>
    </location>
</feature>
<dbReference type="FunFam" id="2.20.70.10:FF:000005">
    <property type="entry name" value="E3 ubiquitin-protein ligase"/>
    <property type="match status" value="1"/>
</dbReference>
<evidence type="ECO:0000256" key="15">
    <source>
        <dbReference type="PROSITE-ProRule" id="PRU00104"/>
    </source>
</evidence>
<dbReference type="PIRSF" id="PIRSF001569">
    <property type="entry name" value="E3_ub_ligase_SMURF1"/>
    <property type="match status" value="1"/>
</dbReference>
<feature type="compositionally biased region" description="Polar residues" evidence="16">
    <location>
        <begin position="176"/>
        <end position="219"/>
    </location>
</feature>
<dbReference type="GO" id="GO:0061629">
    <property type="term" value="F:RNA polymerase II-specific DNA-binding transcription factor binding"/>
    <property type="evidence" value="ECO:0007669"/>
    <property type="project" value="UniProtKB-ARBA"/>
</dbReference>
<dbReference type="SUPFAM" id="SSF49562">
    <property type="entry name" value="C2 domain (Calcium/lipid-binding domain, CaLB)"/>
    <property type="match status" value="1"/>
</dbReference>
<dbReference type="GO" id="GO:0070534">
    <property type="term" value="P:protein K63-linked ubiquitination"/>
    <property type="evidence" value="ECO:0007669"/>
    <property type="project" value="TreeGrafter"/>
</dbReference>
<dbReference type="CDD" id="cd00201">
    <property type="entry name" value="WW"/>
    <property type="match status" value="4"/>
</dbReference>
<evidence type="ECO:0000256" key="12">
    <source>
        <dbReference type="ARBA" id="ARBA00076021"/>
    </source>
</evidence>
<keyword evidence="6" id="KW-0808">Transferase</keyword>
<dbReference type="PROSITE" id="PS50004">
    <property type="entry name" value="C2"/>
    <property type="match status" value="1"/>
</dbReference>
<evidence type="ECO:0000256" key="10">
    <source>
        <dbReference type="ARBA" id="ARBA00023242"/>
    </source>
</evidence>
<comment type="subcellular location">
    <subcellularLocation>
        <location evidence="2">Nucleus</location>
    </subcellularLocation>
</comment>
<sequence length="921" mass="103405">MAAASSSRARAGPPCEKSQLSVKVVSVKPKAHSRPSRMNCYVEVAGDGLPSETKKTGKQIGSSELLWNEILILNVTAQSHLDLKVWSCHTLRNELLGTASVSLGNLLKSGGKLENRQLTLDLQTENKGSVVSGGELTIFLDGPAVDLGSLPNGSAVTEGECRSSPHACGGSEHEAVSSSGERSGAESTAPSTSEPVSECQQPPPLQGSQVPGRDSSSMAAATESRHQPPSTNCFGSRPRTHRHTAGVARQNTGSGEQSPSTRSRHRQQAKSTQHAGTANGTANGAVNGDAVVAADIEEERPAAGASVPTPVASGVADGSVAPALPSSAEAEEAASGSSAPPAQAAVPALDALPPGWEQRELPNGRVYYVDHNNKTTTWERPLPPGWEKRVDPRGRYYYVDHNTRTTTWQRPTAEYVRNYEQWQSQRNQLQGAMQQFSQRFLYQSSGAPSDNDPLGPLPPGWEKRQDNGRVYYVNHNTRTTQWEDPRTQGMIQEPPLPPGWEMKYTNEGVRYFVDHNTRTTTFKDPRPGFESGSKQGGSPGAYDRSFRWKYHQFRFLCHSNALPSHVKISVSRQTLFEDSFQQIMNMKPYDLRRRLYIIMRGEEGLDYGGIAREWFFLLSHEVLNPMYCLFEYAGKNNYCLQINPASSINPDHLTYFRFIGRFIAMALYHGKFIDTGFTLPFYKRMLNKRPTLKDLESIDPEFYNSIVWTKENSLEECGLELYFIQDMEILGKVTTHELKEGGESIRVTEENKEEYIMLLTDWRFTRGVEEQTKAFLDGFNEVVPLEWLRYFDEKELELMLCGMQEIDMNDWQKNTIYRHYTKNSKQIQWFWQVVKEMDNEKRIRLLQFVTGTCRLPVGGFAELIGANGPQKFCIDKVGKETWLPRSHTCFNRLDLPPYKSYEQLKEKLLYAIEETEGFGQE</sequence>
<dbReference type="InterPro" id="IPR024928">
    <property type="entry name" value="E3_ub_ligase_SMURF1"/>
</dbReference>
<dbReference type="PANTHER" id="PTHR11254:SF396">
    <property type="entry name" value="NEDD4-LIKE E3 UBIQUITIN-PROTEIN LIGASE WWP2"/>
    <property type="match status" value="1"/>
</dbReference>
<feature type="domain" description="C2" evidence="17">
    <location>
        <begin position="1"/>
        <end position="116"/>
    </location>
</feature>
<dbReference type="SMART" id="SM00239">
    <property type="entry name" value="C2"/>
    <property type="match status" value="1"/>
</dbReference>
<dbReference type="GO" id="GO:0034765">
    <property type="term" value="P:regulation of monoatomic ion transmembrane transport"/>
    <property type="evidence" value="ECO:0007669"/>
    <property type="project" value="TreeGrafter"/>
</dbReference>
<dbReference type="CDD" id="cd04021">
    <property type="entry name" value="C2_E3_ubiquitin_ligase"/>
    <property type="match status" value="1"/>
</dbReference>
<dbReference type="Pfam" id="PF00168">
    <property type="entry name" value="C2"/>
    <property type="match status" value="1"/>
</dbReference>
<dbReference type="Pfam" id="PF00632">
    <property type="entry name" value="HECT"/>
    <property type="match status" value="1"/>
</dbReference>
<organism evidence="20 21">
    <name type="scientific">Uria aalge</name>
    <name type="common">Common mure</name>
    <name type="synonym">Colymbus aalge</name>
    <dbReference type="NCBI Taxonomy" id="13746"/>
    <lineage>
        <taxon>Eukaryota</taxon>
        <taxon>Metazoa</taxon>
        <taxon>Chordata</taxon>
        <taxon>Craniata</taxon>
        <taxon>Vertebrata</taxon>
        <taxon>Euteleostomi</taxon>
        <taxon>Archelosauria</taxon>
        <taxon>Archosauria</taxon>
        <taxon>Dinosauria</taxon>
        <taxon>Saurischia</taxon>
        <taxon>Theropoda</taxon>
        <taxon>Coelurosauria</taxon>
        <taxon>Aves</taxon>
        <taxon>Neognathae</taxon>
        <taxon>Neoaves</taxon>
        <taxon>Charadriiformes</taxon>
        <taxon>Alcidae</taxon>
        <taxon>Uria</taxon>
    </lineage>
</organism>
<dbReference type="Gene3D" id="3.30.2160.10">
    <property type="entry name" value="Hect, E3 ligase catalytic domain"/>
    <property type="match status" value="1"/>
</dbReference>
<feature type="region of interest" description="Disordered" evidence="16">
    <location>
        <begin position="443"/>
        <end position="465"/>
    </location>
</feature>
<feature type="compositionally biased region" description="Low complexity" evidence="16">
    <location>
        <begin position="321"/>
        <end position="344"/>
    </location>
</feature>
<dbReference type="InterPro" id="IPR050409">
    <property type="entry name" value="E3_ubiq-protein_ligase"/>
</dbReference>
<keyword evidence="7" id="KW-0677">Repeat</keyword>
<dbReference type="FunFam" id="2.20.70.10:FF:000009">
    <property type="entry name" value="E3 ubiquitin-protein ligase"/>
    <property type="match status" value="1"/>
</dbReference>
<feature type="domain" description="WW" evidence="18">
    <location>
        <begin position="380"/>
        <end position="413"/>
    </location>
</feature>
<evidence type="ECO:0000256" key="9">
    <source>
        <dbReference type="ARBA" id="ARBA00022843"/>
    </source>
</evidence>
<evidence type="ECO:0000256" key="14">
    <source>
        <dbReference type="PIRSR" id="PIRSR001569-1"/>
    </source>
</evidence>
<evidence type="ECO:0000259" key="18">
    <source>
        <dbReference type="PROSITE" id="PS50020"/>
    </source>
</evidence>
<dbReference type="Gene3D" id="3.30.2410.10">
    <property type="entry name" value="Hect, E3 ligase catalytic domain"/>
    <property type="match status" value="1"/>
</dbReference>
<evidence type="ECO:0000256" key="16">
    <source>
        <dbReference type="SAM" id="MobiDB-lite"/>
    </source>
</evidence>
<evidence type="ECO:0000259" key="17">
    <source>
        <dbReference type="PROSITE" id="PS50004"/>
    </source>
</evidence>
<dbReference type="FunFam" id="2.60.40.150:FF:000082">
    <property type="entry name" value="E3 ubiquitin-protein ligase"/>
    <property type="match status" value="1"/>
</dbReference>
<evidence type="ECO:0000256" key="6">
    <source>
        <dbReference type="ARBA" id="ARBA00022679"/>
    </source>
</evidence>
<dbReference type="PANTHER" id="PTHR11254">
    <property type="entry name" value="HECT DOMAIN UBIQUITIN-PROTEIN LIGASE"/>
    <property type="match status" value="1"/>
</dbReference>
<comment type="caution">
    <text evidence="20">The sequence shown here is derived from an EMBL/GenBank/DDBJ whole genome shotgun (WGS) entry which is preliminary data.</text>
</comment>
<feature type="non-terminal residue" evidence="20">
    <location>
        <position position="921"/>
    </location>
</feature>
<dbReference type="FunFam" id="3.90.1750.10:FF:000002">
    <property type="entry name" value="E3 ubiquitin-protein ligase"/>
    <property type="match status" value="1"/>
</dbReference>
<dbReference type="FunFam" id="2.20.70.10:FF:000023">
    <property type="entry name" value="E3 ubiquitin-protein ligase"/>
    <property type="match status" value="1"/>
</dbReference>
<dbReference type="SUPFAM" id="SSF51045">
    <property type="entry name" value="WW domain"/>
    <property type="match status" value="4"/>
</dbReference>
<dbReference type="EMBL" id="VZUE01000107">
    <property type="protein sequence ID" value="NXV46815.1"/>
    <property type="molecule type" value="Genomic_DNA"/>
</dbReference>
<dbReference type="GO" id="GO:0005634">
    <property type="term" value="C:nucleus"/>
    <property type="evidence" value="ECO:0007669"/>
    <property type="project" value="UniProtKB-SubCell"/>
</dbReference>
<dbReference type="Gene3D" id="3.90.1750.10">
    <property type="entry name" value="Hect, E3 ligase catalytic domains"/>
    <property type="match status" value="1"/>
</dbReference>
<dbReference type="CDD" id="cd00078">
    <property type="entry name" value="HECTc"/>
    <property type="match status" value="1"/>
</dbReference>
<dbReference type="UniPathway" id="UPA00143"/>
<evidence type="ECO:0000256" key="7">
    <source>
        <dbReference type="ARBA" id="ARBA00022737"/>
    </source>
</evidence>
<evidence type="ECO:0000256" key="5">
    <source>
        <dbReference type="ARBA" id="ARBA00022553"/>
    </source>
</evidence>
<dbReference type="GO" id="GO:0140678">
    <property type="term" value="F:molecular function inhibitor activity"/>
    <property type="evidence" value="ECO:0007669"/>
    <property type="project" value="UniProtKB-ARBA"/>
</dbReference>
<evidence type="ECO:0000256" key="11">
    <source>
        <dbReference type="ARBA" id="ARBA00068341"/>
    </source>
</evidence>
<feature type="domain" description="WW" evidence="18">
    <location>
        <begin position="350"/>
        <end position="383"/>
    </location>
</feature>
<dbReference type="FunFam" id="3.90.1750.10:FF:000026">
    <property type="entry name" value="E3 ubiquitin-protein ligase HACE1"/>
    <property type="match status" value="1"/>
</dbReference>